<dbReference type="InterPro" id="IPR003111">
    <property type="entry name" value="Lon_prtase_N"/>
</dbReference>
<evidence type="ECO:0000259" key="1">
    <source>
        <dbReference type="PROSITE" id="PS51787"/>
    </source>
</evidence>
<dbReference type="Gene3D" id="2.30.130.40">
    <property type="entry name" value="LON domain-like"/>
    <property type="match status" value="1"/>
</dbReference>
<dbReference type="SUPFAM" id="SSF88697">
    <property type="entry name" value="PUA domain-like"/>
    <property type="match status" value="1"/>
</dbReference>
<protein>
    <recommendedName>
        <fullName evidence="1">Lon N-terminal domain-containing protein</fullName>
    </recommendedName>
</protein>
<dbReference type="EMBL" id="BAEO01000025">
    <property type="protein sequence ID" value="GAC18827.1"/>
    <property type="molecule type" value="Genomic_DNA"/>
</dbReference>
<evidence type="ECO:0000313" key="2">
    <source>
        <dbReference type="EMBL" id="GAC18827.1"/>
    </source>
</evidence>
<dbReference type="Gene3D" id="1.10.4060.10">
    <property type="entry name" value="BPP1347 like domain"/>
    <property type="match status" value="1"/>
</dbReference>
<dbReference type="SMART" id="SM00464">
    <property type="entry name" value="LON"/>
    <property type="match status" value="1"/>
</dbReference>
<dbReference type="Proteomes" id="UP000006327">
    <property type="component" value="Unassembled WGS sequence"/>
</dbReference>
<dbReference type="PROSITE" id="PS51787">
    <property type="entry name" value="LON_N"/>
    <property type="match status" value="1"/>
</dbReference>
<organism evidence="2 3">
    <name type="scientific">Paraglaciecola arctica BSs20135</name>
    <dbReference type="NCBI Taxonomy" id="493475"/>
    <lineage>
        <taxon>Bacteria</taxon>
        <taxon>Pseudomonadati</taxon>
        <taxon>Pseudomonadota</taxon>
        <taxon>Gammaproteobacteria</taxon>
        <taxon>Alteromonadales</taxon>
        <taxon>Alteromonadaceae</taxon>
        <taxon>Paraglaciecola</taxon>
    </lineage>
</organism>
<keyword evidence="3" id="KW-1185">Reference proteome</keyword>
<feature type="domain" description="Lon N-terminal" evidence="1">
    <location>
        <begin position="1"/>
        <end position="192"/>
    </location>
</feature>
<dbReference type="Pfam" id="PF02190">
    <property type="entry name" value="LON_substr_bdg"/>
    <property type="match status" value="1"/>
</dbReference>
<dbReference type="STRING" id="493475.GARC_1860"/>
<proteinExistence type="predicted"/>
<dbReference type="eggNOG" id="COG2802">
    <property type="taxonomic scope" value="Bacteria"/>
</dbReference>
<dbReference type="InterPro" id="IPR015947">
    <property type="entry name" value="PUA-like_sf"/>
</dbReference>
<dbReference type="PANTHER" id="PTHR46732:SF8">
    <property type="entry name" value="ATP-DEPENDENT PROTEASE LA (LON) DOMAIN PROTEIN"/>
    <property type="match status" value="1"/>
</dbReference>
<reference evidence="2 3" key="1">
    <citation type="journal article" date="2017" name="Antonie Van Leeuwenhoek">
        <title>Rhizobium rhizosphaerae sp. nov., a novel species isolated from rice rhizosphere.</title>
        <authorList>
            <person name="Zhao J.J."/>
            <person name="Zhang J."/>
            <person name="Zhang R.J."/>
            <person name="Zhang C.W."/>
            <person name="Yin H.Q."/>
            <person name="Zhang X.X."/>
        </authorList>
    </citation>
    <scope>NUCLEOTIDE SEQUENCE [LARGE SCALE GENOMIC DNA]</scope>
    <source>
        <strain evidence="2 3">BSs20135</strain>
    </source>
</reference>
<sequence>MNSYFETPLFPLSAHLLPGGRMLLRIFEPRYVRMVKEACAAETGFGMCMLNAQGDKEQNQHIYSIGTYVKVIDFDLLDDGFLGVIVEGQKCFEIMSITTETDELRIGKCIWLAEWSTQSTEQSIAPIDERLMDVFDKYPELQSLYQNPKFNDPIWVIYRWLELLPVDAEKKQQFLQQKDCVKALDFLTQLVE</sequence>
<dbReference type="PANTHER" id="PTHR46732">
    <property type="entry name" value="ATP-DEPENDENT PROTEASE LA (LON) DOMAIN PROTEIN"/>
    <property type="match status" value="1"/>
</dbReference>
<accession>K6YL07</accession>
<name>K6YL07_9ALTE</name>
<dbReference type="AlphaFoldDB" id="K6YL07"/>
<dbReference type="RefSeq" id="WP_007619032.1">
    <property type="nucleotide sequence ID" value="NZ_BAEO01000025.1"/>
</dbReference>
<dbReference type="OrthoDB" id="8558970at2"/>
<comment type="caution">
    <text evidence="2">The sequence shown here is derived from an EMBL/GenBank/DDBJ whole genome shotgun (WGS) entry which is preliminary data.</text>
</comment>
<dbReference type="InterPro" id="IPR046336">
    <property type="entry name" value="Lon_prtase_N_sf"/>
</dbReference>
<gene>
    <name evidence="2" type="ORF">GARC_1860</name>
</gene>
<evidence type="ECO:0000313" key="3">
    <source>
        <dbReference type="Proteomes" id="UP000006327"/>
    </source>
</evidence>